<evidence type="ECO:0000313" key="2">
    <source>
        <dbReference type="Proteomes" id="UP001338309"/>
    </source>
</evidence>
<keyword evidence="2" id="KW-1185">Reference proteome</keyword>
<gene>
    <name evidence="1" type="ORF">Aconfl_01680</name>
</gene>
<protein>
    <submittedName>
        <fullName evidence="1">Uncharacterized protein</fullName>
    </submittedName>
</protein>
<dbReference type="EMBL" id="BTPD01000001">
    <property type="protein sequence ID" value="GMQ27526.1"/>
    <property type="molecule type" value="Genomic_DNA"/>
</dbReference>
<accession>A0ABQ6PIV7</accession>
<comment type="caution">
    <text evidence="1">The sequence shown here is derived from an EMBL/GenBank/DDBJ whole genome shotgun (WGS) entry which is preliminary data.</text>
</comment>
<reference evidence="1 2" key="1">
    <citation type="submission" date="2023-08" db="EMBL/GenBank/DDBJ databases">
        <title>Draft genome sequence of Algoriphagus confluentis.</title>
        <authorList>
            <person name="Takatani N."/>
            <person name="Hosokawa M."/>
            <person name="Sawabe T."/>
        </authorList>
    </citation>
    <scope>NUCLEOTIDE SEQUENCE [LARGE SCALE GENOMIC DNA]</scope>
    <source>
        <strain evidence="1 2">NBRC 111222</strain>
    </source>
</reference>
<name>A0ABQ6PIV7_9BACT</name>
<organism evidence="1 2">
    <name type="scientific">Algoriphagus confluentis</name>
    <dbReference type="NCBI Taxonomy" id="1697556"/>
    <lineage>
        <taxon>Bacteria</taxon>
        <taxon>Pseudomonadati</taxon>
        <taxon>Bacteroidota</taxon>
        <taxon>Cytophagia</taxon>
        <taxon>Cytophagales</taxon>
        <taxon>Cyclobacteriaceae</taxon>
        <taxon>Algoriphagus</taxon>
    </lineage>
</organism>
<evidence type="ECO:0000313" key="1">
    <source>
        <dbReference type="EMBL" id="GMQ27526.1"/>
    </source>
</evidence>
<sequence length="136" mass="15421">MSQIDQFSSLDKNAELVDLPHGLPWRFAKSTFPPKKELQTIENLHLFFFGKPVLGSLTTGKDSVSFLQNSLAISETFESAPDQLILHSNTIDSDLLSHQPTDIQSPNPFEKRLNRMKHALPSTKDHFHQTKKLLLL</sequence>
<proteinExistence type="predicted"/>
<dbReference type="Proteomes" id="UP001338309">
    <property type="component" value="Unassembled WGS sequence"/>
</dbReference>